<organism evidence="2 3">
    <name type="scientific">Vairimorpha necatrix</name>
    <dbReference type="NCBI Taxonomy" id="6039"/>
    <lineage>
        <taxon>Eukaryota</taxon>
        <taxon>Fungi</taxon>
        <taxon>Fungi incertae sedis</taxon>
        <taxon>Microsporidia</taxon>
        <taxon>Nosematidae</taxon>
        <taxon>Vairimorpha</taxon>
    </lineage>
</organism>
<name>A0AAX4JIA4_9MICR</name>
<reference evidence="2" key="1">
    <citation type="journal article" date="2024" name="BMC Genomics">
        <title>Functional annotation of a divergent genome using sequence and structure-based similarity.</title>
        <authorList>
            <person name="Svedberg D."/>
            <person name="Winiger R.R."/>
            <person name="Berg A."/>
            <person name="Sharma H."/>
            <person name="Tellgren-Roth C."/>
            <person name="Debrunner-Vossbrinck B.A."/>
            <person name="Vossbrinck C.R."/>
            <person name="Barandun J."/>
        </authorList>
    </citation>
    <scope>NUCLEOTIDE SEQUENCE</scope>
    <source>
        <strain evidence="2">Illinois isolate</strain>
    </source>
</reference>
<dbReference type="KEGG" id="vnx:VNE69_12121"/>
<accession>A0AAX4JIA4</accession>
<keyword evidence="3" id="KW-1185">Reference proteome</keyword>
<feature type="signal peptide" evidence="1">
    <location>
        <begin position="1"/>
        <end position="17"/>
    </location>
</feature>
<dbReference type="AlphaFoldDB" id="A0AAX4JIA4"/>
<evidence type="ECO:0000313" key="2">
    <source>
        <dbReference type="EMBL" id="WUR05136.1"/>
    </source>
</evidence>
<dbReference type="GeneID" id="90542983"/>
<protein>
    <submittedName>
        <fullName evidence="2">Uncharacterized protein</fullName>
    </submittedName>
</protein>
<evidence type="ECO:0000256" key="1">
    <source>
        <dbReference type="SAM" id="SignalP"/>
    </source>
</evidence>
<proteinExistence type="predicted"/>
<gene>
    <name evidence="2" type="ORF">VNE69_12121</name>
</gene>
<dbReference type="Proteomes" id="UP001334084">
    <property type="component" value="Chromosome 12"/>
</dbReference>
<feature type="chain" id="PRO_5043735682" evidence="1">
    <location>
        <begin position="18"/>
        <end position="213"/>
    </location>
</feature>
<dbReference type="EMBL" id="CP142737">
    <property type="protein sequence ID" value="WUR05136.1"/>
    <property type="molecule type" value="Genomic_DNA"/>
</dbReference>
<dbReference type="RefSeq" id="XP_065331281.1">
    <property type="nucleotide sequence ID" value="XM_065475209.1"/>
</dbReference>
<keyword evidence="1" id="KW-0732">Signal</keyword>
<sequence length="213" mass="25342">MLIFTLIFILNIKKVMTNSEDDSSFEKIEFTNEELKKCCKILFHPDVEPFYHKVDFYEGRTMEKIIFEAIIDKLNFPMKSKYNWPAASNTTDYEILKEDVTFSTYRKSLNIFDINKVRHGKEAALYVLFRSILHHLLSFYRTMRCIHVKKMNEHYGYQVLRVFNKKDFKKIAEEINQSLGEDAIMIKDDINLQYKKMNASHNITNSYGAFELE</sequence>
<evidence type="ECO:0000313" key="3">
    <source>
        <dbReference type="Proteomes" id="UP001334084"/>
    </source>
</evidence>